<dbReference type="EMBL" id="CP002879">
    <property type="protein sequence ID" value="AEI82638.1"/>
    <property type="molecule type" value="Genomic_DNA"/>
</dbReference>
<evidence type="ECO:0000313" key="1">
    <source>
        <dbReference type="EMBL" id="AEI82638.1"/>
    </source>
</evidence>
<dbReference type="KEGG" id="cnc:CNE_BB1p12370"/>
<accession>F8GVL8</accession>
<organism evidence="1 2">
    <name type="scientific">Cupriavidus necator (strain ATCC 43291 / DSM 13513 / CCUG 52238 / LMG 8453 / N-1)</name>
    <name type="common">Ralstonia eutropha</name>
    <dbReference type="NCBI Taxonomy" id="1042878"/>
    <lineage>
        <taxon>Bacteria</taxon>
        <taxon>Pseudomonadati</taxon>
        <taxon>Pseudomonadota</taxon>
        <taxon>Betaproteobacteria</taxon>
        <taxon>Burkholderiales</taxon>
        <taxon>Burkholderiaceae</taxon>
        <taxon>Cupriavidus</taxon>
    </lineage>
</organism>
<dbReference type="Proteomes" id="UP000006798">
    <property type="component" value="Plasmid pBB1"/>
</dbReference>
<sequence>MSDFSDLSNAVMAVAVAGANWDTHARVKASVYENVIARFSKVRLSMKCAAGNWAGLCKALADTGFSDSR</sequence>
<name>F8GVL8_CUPNN</name>
<gene>
    <name evidence="1" type="ordered locus">CNE_BB1p12370</name>
</gene>
<evidence type="ECO:0000313" key="2">
    <source>
        <dbReference type="Proteomes" id="UP000006798"/>
    </source>
</evidence>
<dbReference type="AlphaFoldDB" id="F8GVL8"/>
<geneLocation type="plasmid" evidence="1 2">
    <name>pBB1</name>
</geneLocation>
<keyword evidence="1" id="KW-0614">Plasmid</keyword>
<proteinExistence type="predicted"/>
<dbReference type="HOGENOM" id="CLU_2768884_0_0_4"/>
<reference evidence="1 2" key="1">
    <citation type="journal article" date="2011" name="J. Bacteriol.">
        <title>Complete genome sequence of the type strain Cupriavidus necator N-1.</title>
        <authorList>
            <person name="Poehlein A."/>
            <person name="Kusian B."/>
            <person name="Friedrich B."/>
            <person name="Daniel R."/>
            <person name="Bowien B."/>
        </authorList>
    </citation>
    <scope>NUCLEOTIDE SEQUENCE [LARGE SCALE GENOMIC DNA]</scope>
    <source>
        <strain evidence="2">ATCC 43291 / DSM 13513 / CCUG 52238 / LMG 8453 / N-1</strain>
        <plasmid evidence="1 2">pBB1</plasmid>
    </source>
</reference>
<protein>
    <submittedName>
        <fullName evidence="1">Uncharacterized protein</fullName>
    </submittedName>
</protein>